<accession>A0A3N3DXM3</accession>
<proteinExistence type="predicted"/>
<organism evidence="1 2">
    <name type="scientific">Vibrio ponticus</name>
    <dbReference type="NCBI Taxonomy" id="265668"/>
    <lineage>
        <taxon>Bacteria</taxon>
        <taxon>Pseudomonadati</taxon>
        <taxon>Pseudomonadota</taxon>
        <taxon>Gammaproteobacteria</taxon>
        <taxon>Vibrionales</taxon>
        <taxon>Vibrionaceae</taxon>
        <taxon>Vibrio</taxon>
    </lineage>
</organism>
<gene>
    <name evidence="1" type="ORF">EGH82_15135</name>
</gene>
<dbReference type="AlphaFoldDB" id="A0A3N3DXM3"/>
<reference evidence="1 2" key="1">
    <citation type="submission" date="2018-11" db="EMBL/GenBank/DDBJ databases">
        <title>Vibrio ponticus strain CAIM 1751 pathogenic for the snapper Lutjanus guttatus.</title>
        <authorList>
            <person name="Soto-Rodriguez S."/>
            <person name="Lozano-Olvera R."/>
            <person name="Gomez-Gil B."/>
        </authorList>
    </citation>
    <scope>NUCLEOTIDE SEQUENCE [LARGE SCALE GENOMIC DNA]</scope>
    <source>
        <strain evidence="1 2">CAIM 1751</strain>
    </source>
</reference>
<protein>
    <submittedName>
        <fullName evidence="1">Uncharacterized protein</fullName>
    </submittedName>
</protein>
<name>A0A3N3DXM3_9VIBR</name>
<evidence type="ECO:0000313" key="1">
    <source>
        <dbReference type="EMBL" id="ROV59129.1"/>
    </source>
</evidence>
<dbReference type="Proteomes" id="UP000278792">
    <property type="component" value="Unassembled WGS sequence"/>
</dbReference>
<dbReference type="EMBL" id="RKIK01000051">
    <property type="protein sequence ID" value="ROV59129.1"/>
    <property type="molecule type" value="Genomic_DNA"/>
</dbReference>
<evidence type="ECO:0000313" key="2">
    <source>
        <dbReference type="Proteomes" id="UP000278792"/>
    </source>
</evidence>
<comment type="caution">
    <text evidence="1">The sequence shown here is derived from an EMBL/GenBank/DDBJ whole genome shotgun (WGS) entry which is preliminary data.</text>
</comment>
<sequence>MTTVFNRHSSTYSSDNPLVCRIKAVSKKKRLQKQCFSRLENALREQGQSQQLLTARNEKDTAPPVDLYGLALTLNTQPPRIKLNDPDQLRNTK</sequence>